<feature type="compositionally biased region" description="Polar residues" evidence="1">
    <location>
        <begin position="79"/>
        <end position="89"/>
    </location>
</feature>
<keyword evidence="4" id="KW-1185">Reference proteome</keyword>
<evidence type="ECO:0000313" key="4">
    <source>
        <dbReference type="Proteomes" id="UP000325780"/>
    </source>
</evidence>
<feature type="domain" description="BZIP" evidence="2">
    <location>
        <begin position="49"/>
        <end position="64"/>
    </location>
</feature>
<dbReference type="Proteomes" id="UP000325780">
    <property type="component" value="Unassembled WGS sequence"/>
</dbReference>
<evidence type="ECO:0000313" key="3">
    <source>
        <dbReference type="EMBL" id="KAE8150728.1"/>
    </source>
</evidence>
<reference evidence="3 4" key="1">
    <citation type="submission" date="2019-04" db="EMBL/GenBank/DDBJ databases">
        <title>Friends and foes A comparative genomics study of 23 Aspergillus species from section Flavi.</title>
        <authorList>
            <consortium name="DOE Joint Genome Institute"/>
            <person name="Kjaerbolling I."/>
            <person name="Vesth T."/>
            <person name="Frisvad J.C."/>
            <person name="Nybo J.L."/>
            <person name="Theobald S."/>
            <person name="Kildgaard S."/>
            <person name="Isbrandt T."/>
            <person name="Kuo A."/>
            <person name="Sato A."/>
            <person name="Lyhne E.K."/>
            <person name="Kogle M.E."/>
            <person name="Wiebenga A."/>
            <person name="Kun R.S."/>
            <person name="Lubbers R.J."/>
            <person name="Makela M.R."/>
            <person name="Barry K."/>
            <person name="Chovatia M."/>
            <person name="Clum A."/>
            <person name="Daum C."/>
            <person name="Haridas S."/>
            <person name="He G."/>
            <person name="LaButti K."/>
            <person name="Lipzen A."/>
            <person name="Mondo S."/>
            <person name="Riley R."/>
            <person name="Salamov A."/>
            <person name="Simmons B.A."/>
            <person name="Magnuson J.K."/>
            <person name="Henrissat B."/>
            <person name="Mortensen U.H."/>
            <person name="Larsen T.O."/>
            <person name="Devries R.P."/>
            <person name="Grigoriev I.V."/>
            <person name="Machida M."/>
            <person name="Baker S.E."/>
            <person name="Andersen M.R."/>
        </authorList>
    </citation>
    <scope>NUCLEOTIDE SEQUENCE [LARGE SCALE GENOMIC DNA]</scope>
    <source>
        <strain evidence="3 4">IBT 18842</strain>
    </source>
</reference>
<feature type="compositionally biased region" description="Basic and acidic residues" evidence="1">
    <location>
        <begin position="1"/>
        <end position="10"/>
    </location>
</feature>
<name>A0A5N6TWF6_ASPAV</name>
<dbReference type="PROSITE" id="PS00036">
    <property type="entry name" value="BZIP_BASIC"/>
    <property type="match status" value="1"/>
</dbReference>
<dbReference type="CDD" id="cd14688">
    <property type="entry name" value="bZIP_YAP"/>
    <property type="match status" value="1"/>
</dbReference>
<feature type="compositionally biased region" description="Low complexity" evidence="1">
    <location>
        <begin position="240"/>
        <end position="263"/>
    </location>
</feature>
<protein>
    <recommendedName>
        <fullName evidence="2">BZIP domain-containing protein</fullName>
    </recommendedName>
</protein>
<dbReference type="EMBL" id="ML742087">
    <property type="protein sequence ID" value="KAE8150728.1"/>
    <property type="molecule type" value="Genomic_DNA"/>
</dbReference>
<proteinExistence type="predicted"/>
<dbReference type="GO" id="GO:0003700">
    <property type="term" value="F:DNA-binding transcription factor activity"/>
    <property type="evidence" value="ECO:0007669"/>
    <property type="project" value="InterPro"/>
</dbReference>
<evidence type="ECO:0000259" key="2">
    <source>
        <dbReference type="PROSITE" id="PS00036"/>
    </source>
</evidence>
<accession>A0A5N6TWF6</accession>
<feature type="region of interest" description="Disordered" evidence="1">
    <location>
        <begin position="186"/>
        <end position="282"/>
    </location>
</feature>
<organism evidence="3 4">
    <name type="scientific">Aspergillus avenaceus</name>
    <dbReference type="NCBI Taxonomy" id="36643"/>
    <lineage>
        <taxon>Eukaryota</taxon>
        <taxon>Fungi</taxon>
        <taxon>Dikarya</taxon>
        <taxon>Ascomycota</taxon>
        <taxon>Pezizomycotina</taxon>
        <taxon>Eurotiomycetes</taxon>
        <taxon>Eurotiomycetidae</taxon>
        <taxon>Eurotiales</taxon>
        <taxon>Aspergillaceae</taxon>
        <taxon>Aspergillus</taxon>
        <taxon>Aspergillus subgen. Circumdati</taxon>
    </lineage>
</organism>
<feature type="compositionally biased region" description="Low complexity" evidence="1">
    <location>
        <begin position="90"/>
        <end position="115"/>
    </location>
</feature>
<feature type="region of interest" description="Disordered" evidence="1">
    <location>
        <begin position="1"/>
        <end position="119"/>
    </location>
</feature>
<feature type="compositionally biased region" description="Polar residues" evidence="1">
    <location>
        <begin position="204"/>
        <end position="229"/>
    </location>
</feature>
<gene>
    <name evidence="3" type="ORF">BDV25DRAFT_107033</name>
</gene>
<feature type="compositionally biased region" description="Polar residues" evidence="1">
    <location>
        <begin position="18"/>
        <end position="32"/>
    </location>
</feature>
<evidence type="ECO:0000256" key="1">
    <source>
        <dbReference type="SAM" id="MobiDB-lite"/>
    </source>
</evidence>
<dbReference type="InterPro" id="IPR004827">
    <property type="entry name" value="bZIP"/>
</dbReference>
<dbReference type="AlphaFoldDB" id="A0A5N6TWF6"/>
<dbReference type="OrthoDB" id="4435769at2759"/>
<sequence length="467" mass="50539">MVVDSLEQHLSKAGCTNAVKQSSPSAADNSTCRPRKKGGRSQSPRAMERRRLQNRIAQRNHRRRMKERTAAGNMDDIQEPQTTSISQPASSDNSNKTNTHNTSSQPFSSSSSSSSHTMDTTFLTDDLHKSSMSLGFDPMMPQVTEGEALSSIPGLDLFPMSSSCTCNVVTGPCAGHLEEIRSQVLRSPMATPNSQSMPRLRATPGSSYQDASNQPAQYMESSPISVDLTSSHDSRSHQLAPSTASRSSSSSARSIPSPGISNRESSKRSRAARSPSSGSTVSNAVVQNTARFKTILDVVRSAGFADFDRMAAAYYTAQFEKDSLPDITQRASRGWRLNKLLQELHESSRNWSPWESRGLREGVIESATMECIDEIDRIANGHFQGCNSDSSSESMDIKGNVSDSSTGVGSLACLPTLPDMVDSAVQDTAPYLWGLVTELAGPESIHCNRVSNAVLSLLADARRSQYS</sequence>